<dbReference type="NCBIfam" id="TIGR01509">
    <property type="entry name" value="HAD-SF-IA-v3"/>
    <property type="match status" value="1"/>
</dbReference>
<dbReference type="SFLD" id="SFLDG01129">
    <property type="entry name" value="C1.5:_HAD__Beta-PGM__Phosphata"/>
    <property type="match status" value="1"/>
</dbReference>
<reference evidence="5 6" key="1">
    <citation type="submission" date="2023-03" db="EMBL/GenBank/DDBJ databases">
        <title>Draft genome sequence of Thalassotalea insulae KCTC 62186T.</title>
        <authorList>
            <person name="Sawabe T."/>
        </authorList>
    </citation>
    <scope>NUCLEOTIDE SEQUENCE [LARGE SCALE GENOMIC DNA]</scope>
    <source>
        <strain evidence="5 6">KCTC 62186</strain>
    </source>
</reference>
<keyword evidence="3" id="KW-0460">Magnesium</keyword>
<evidence type="ECO:0000313" key="6">
    <source>
        <dbReference type="Proteomes" id="UP001157186"/>
    </source>
</evidence>
<comment type="caution">
    <text evidence="5">The sequence shown here is derived from an EMBL/GenBank/DDBJ whole genome shotgun (WGS) entry which is preliminary data.</text>
</comment>
<dbReference type="InterPro" id="IPR036412">
    <property type="entry name" value="HAD-like_sf"/>
</dbReference>
<keyword evidence="1" id="KW-0479">Metal-binding</keyword>
<dbReference type="Pfam" id="PF13419">
    <property type="entry name" value="HAD_2"/>
    <property type="match status" value="1"/>
</dbReference>
<keyword evidence="4" id="KW-0119">Carbohydrate metabolism</keyword>
<sequence length="221" mass="24731">MSQEPSNIAAVLFDLDGTLLDTADDLGAALNHVLAGHNLPEIEREIFRPVASDGAKGLLELGFGQRLKNYDYDVLRERFLSYYQSHIAIKTCLYPGISSLLNTLNQNDIPWGIVTNKPEQLTKQLLPHYVEFEQCRVIVGGDTLSTRKPDPAPLLFACQRLEASPEHCLYIGDAQRDIEAGNRAKMTTVVAAWGYIKTSDDINQWQADYIAKSIKDCLMYI</sequence>
<dbReference type="PANTHER" id="PTHR43434:SF23">
    <property type="entry name" value="PHOSPHOGLYCOLATE PHOSPHATASE"/>
    <property type="match status" value="1"/>
</dbReference>
<dbReference type="Gene3D" id="3.40.50.1000">
    <property type="entry name" value="HAD superfamily/HAD-like"/>
    <property type="match status" value="1"/>
</dbReference>
<dbReference type="InterPro" id="IPR023198">
    <property type="entry name" value="PGP-like_dom2"/>
</dbReference>
<dbReference type="InterPro" id="IPR041492">
    <property type="entry name" value="HAD_2"/>
</dbReference>
<keyword evidence="6" id="KW-1185">Reference proteome</keyword>
<protein>
    <submittedName>
        <fullName evidence="5">Phosphoglycolate phosphatase</fullName>
    </submittedName>
</protein>
<gene>
    <name evidence="5" type="primary">pgp</name>
    <name evidence="5" type="ORF">tinsulaeT_01520</name>
</gene>
<dbReference type="Proteomes" id="UP001157186">
    <property type="component" value="Unassembled WGS sequence"/>
</dbReference>
<organism evidence="5 6">
    <name type="scientific">Thalassotalea insulae</name>
    <dbReference type="NCBI Taxonomy" id="2056778"/>
    <lineage>
        <taxon>Bacteria</taxon>
        <taxon>Pseudomonadati</taxon>
        <taxon>Pseudomonadota</taxon>
        <taxon>Gammaproteobacteria</taxon>
        <taxon>Alteromonadales</taxon>
        <taxon>Colwelliaceae</taxon>
        <taxon>Thalassotalea</taxon>
    </lineage>
</organism>
<dbReference type="EMBL" id="BSST01000001">
    <property type="protein sequence ID" value="GLX76812.1"/>
    <property type="molecule type" value="Genomic_DNA"/>
</dbReference>
<dbReference type="SFLD" id="SFLDS00003">
    <property type="entry name" value="Haloacid_Dehalogenase"/>
    <property type="match status" value="1"/>
</dbReference>
<evidence type="ECO:0000313" key="5">
    <source>
        <dbReference type="EMBL" id="GLX76812.1"/>
    </source>
</evidence>
<dbReference type="Gene3D" id="1.10.150.240">
    <property type="entry name" value="Putative phosphatase, domain 2"/>
    <property type="match status" value="1"/>
</dbReference>
<evidence type="ECO:0000256" key="2">
    <source>
        <dbReference type="ARBA" id="ARBA00022801"/>
    </source>
</evidence>
<proteinExistence type="predicted"/>
<dbReference type="SFLD" id="SFLDG01135">
    <property type="entry name" value="C1.5.6:_HAD__Beta-PGM__Phospha"/>
    <property type="match status" value="1"/>
</dbReference>
<evidence type="ECO:0000256" key="3">
    <source>
        <dbReference type="ARBA" id="ARBA00022842"/>
    </source>
</evidence>
<dbReference type="InterPro" id="IPR050155">
    <property type="entry name" value="HAD-like_hydrolase_sf"/>
</dbReference>
<evidence type="ECO:0000256" key="1">
    <source>
        <dbReference type="ARBA" id="ARBA00022723"/>
    </source>
</evidence>
<name>A0ABQ6GLK1_9GAMM</name>
<dbReference type="PANTHER" id="PTHR43434">
    <property type="entry name" value="PHOSPHOGLYCOLATE PHOSPHATASE"/>
    <property type="match status" value="1"/>
</dbReference>
<dbReference type="RefSeq" id="WP_284242598.1">
    <property type="nucleotide sequence ID" value="NZ_BSST01000001.1"/>
</dbReference>
<dbReference type="NCBIfam" id="TIGR01549">
    <property type="entry name" value="HAD-SF-IA-v1"/>
    <property type="match status" value="1"/>
</dbReference>
<dbReference type="InterPro" id="IPR006439">
    <property type="entry name" value="HAD-SF_hydro_IA"/>
</dbReference>
<accession>A0ABQ6GLK1</accession>
<keyword evidence="2" id="KW-0378">Hydrolase</keyword>
<dbReference type="PRINTS" id="PR00413">
    <property type="entry name" value="HADHALOGNASE"/>
</dbReference>
<evidence type="ECO:0000256" key="4">
    <source>
        <dbReference type="ARBA" id="ARBA00023277"/>
    </source>
</evidence>
<dbReference type="InterPro" id="IPR023214">
    <property type="entry name" value="HAD_sf"/>
</dbReference>
<dbReference type="SUPFAM" id="SSF56784">
    <property type="entry name" value="HAD-like"/>
    <property type="match status" value="1"/>
</dbReference>